<name>A0A972J7X2_9RHOO</name>
<evidence type="ECO:0000256" key="3">
    <source>
        <dbReference type="ARBA" id="ARBA00022764"/>
    </source>
</evidence>
<evidence type="ECO:0000313" key="7">
    <source>
        <dbReference type="EMBL" id="NMG02619.1"/>
    </source>
</evidence>
<evidence type="ECO:0000256" key="1">
    <source>
        <dbReference type="ARBA" id="ARBA00022448"/>
    </source>
</evidence>
<keyword evidence="3 4" id="KW-0574">Periplasm</keyword>
<keyword evidence="1 4" id="KW-0813">Transport</keyword>
<keyword evidence="8" id="KW-1185">Reference proteome</keyword>
<dbReference type="NCBIfam" id="TIGR03002">
    <property type="entry name" value="outer_YhbN_LptA"/>
    <property type="match status" value="1"/>
</dbReference>
<evidence type="ECO:0000259" key="6">
    <source>
        <dbReference type="Pfam" id="PF03968"/>
    </source>
</evidence>
<dbReference type="Pfam" id="PF03968">
    <property type="entry name" value="LptD_N"/>
    <property type="match status" value="1"/>
</dbReference>
<feature type="signal peptide" evidence="4">
    <location>
        <begin position="1"/>
        <end position="24"/>
    </location>
</feature>
<accession>A0A972J7X2</accession>
<dbReference type="RefSeq" id="WP_168987399.1">
    <property type="nucleotide sequence ID" value="NZ_CAWPHM010000199.1"/>
</dbReference>
<evidence type="ECO:0000256" key="4">
    <source>
        <dbReference type="HAMAP-Rule" id="MF_01914"/>
    </source>
</evidence>
<dbReference type="PANTHER" id="PTHR36504:SF1">
    <property type="entry name" value="LIPOPOLYSACCHARIDE EXPORT SYSTEM PROTEIN LPTA"/>
    <property type="match status" value="1"/>
</dbReference>
<feature type="region of interest" description="Disordered" evidence="5">
    <location>
        <begin position="153"/>
        <end position="173"/>
    </location>
</feature>
<gene>
    <name evidence="4 7" type="primary">lptA</name>
    <name evidence="7" type="ORF">GPA21_06500</name>
</gene>
<comment type="caution">
    <text evidence="7">The sequence shown here is derived from an EMBL/GenBank/DDBJ whole genome shotgun (WGS) entry which is preliminary data.</text>
</comment>
<reference evidence="7" key="1">
    <citation type="submission" date="2019-12" db="EMBL/GenBank/DDBJ databases">
        <title>Comparative genomics gives insights into the taxonomy of the Azoarcus-Aromatoleum group and reveals separate origins of nif in the plant-associated Azoarcus and non-plant-associated Aromatoleum sub-groups.</title>
        <authorList>
            <person name="Lafos M."/>
            <person name="Maluk M."/>
            <person name="Batista M."/>
            <person name="Junghare M."/>
            <person name="Carmona M."/>
            <person name="Faoro H."/>
            <person name="Cruz L.M."/>
            <person name="Battistoni F."/>
            <person name="De Souza E."/>
            <person name="Pedrosa F."/>
            <person name="Chen W.-M."/>
            <person name="Poole P.S."/>
            <person name="Dixon R.A."/>
            <person name="James E.K."/>
        </authorList>
    </citation>
    <scope>NUCLEOTIDE SEQUENCE</scope>
    <source>
        <strain evidence="7">NSC3</strain>
    </source>
</reference>
<dbReference type="GO" id="GO:0030288">
    <property type="term" value="C:outer membrane-bounded periplasmic space"/>
    <property type="evidence" value="ECO:0007669"/>
    <property type="project" value="TreeGrafter"/>
</dbReference>
<feature type="domain" description="Organic solvent tolerance-like N-terminal" evidence="6">
    <location>
        <begin position="34"/>
        <end position="146"/>
    </location>
</feature>
<evidence type="ECO:0000256" key="2">
    <source>
        <dbReference type="ARBA" id="ARBA00022729"/>
    </source>
</evidence>
<dbReference type="Proteomes" id="UP000599523">
    <property type="component" value="Unassembled WGS sequence"/>
</dbReference>
<dbReference type="PANTHER" id="PTHR36504">
    <property type="entry name" value="LIPOPOLYSACCHARIDE EXPORT SYSTEM PROTEIN LPTA"/>
    <property type="match status" value="1"/>
</dbReference>
<comment type="subunit">
    <text evidence="4">Component of the lipopolysaccharide transport and assembly complex.</text>
</comment>
<dbReference type="GO" id="GO:0017089">
    <property type="term" value="F:glycolipid transfer activity"/>
    <property type="evidence" value="ECO:0007669"/>
    <property type="project" value="TreeGrafter"/>
</dbReference>
<dbReference type="InterPro" id="IPR005653">
    <property type="entry name" value="OstA-like_N"/>
</dbReference>
<protein>
    <recommendedName>
        <fullName evidence="4">Lipopolysaccharide export system protein LptA</fullName>
    </recommendedName>
</protein>
<keyword evidence="2 4" id="KW-0732">Signal</keyword>
<dbReference type="InterPro" id="IPR014340">
    <property type="entry name" value="LptA"/>
</dbReference>
<evidence type="ECO:0000256" key="5">
    <source>
        <dbReference type="SAM" id="MobiDB-lite"/>
    </source>
</evidence>
<comment type="similarity">
    <text evidence="4">Belongs to the LptA family.</text>
</comment>
<dbReference type="GO" id="GO:0015920">
    <property type="term" value="P:lipopolysaccharide transport"/>
    <property type="evidence" value="ECO:0007669"/>
    <property type="project" value="UniProtKB-UniRule"/>
</dbReference>
<comment type="function">
    <text evidence="4">Involved in the assembly of lipopolysaccharide (LPS). Required for the translocation of LPS from the inner membrane to the outer membrane.</text>
</comment>
<feature type="chain" id="PRO_5038198855" description="Lipopolysaccharide export system protein LptA" evidence="4">
    <location>
        <begin position="25"/>
        <end position="173"/>
    </location>
</feature>
<dbReference type="HAMAP" id="MF_01914">
    <property type="entry name" value="LPS_assembly_LptA"/>
    <property type="match status" value="1"/>
</dbReference>
<comment type="subcellular location">
    <subcellularLocation>
        <location evidence="4">Periplasm</location>
    </subcellularLocation>
</comment>
<dbReference type="GO" id="GO:0009279">
    <property type="term" value="C:cell outer membrane"/>
    <property type="evidence" value="ECO:0007669"/>
    <property type="project" value="TreeGrafter"/>
</dbReference>
<dbReference type="GO" id="GO:0043165">
    <property type="term" value="P:Gram-negative-bacterium-type cell outer membrane assembly"/>
    <property type="evidence" value="ECO:0007669"/>
    <property type="project" value="UniProtKB-UniRule"/>
</dbReference>
<evidence type="ECO:0000313" key="8">
    <source>
        <dbReference type="Proteomes" id="UP000599523"/>
    </source>
</evidence>
<dbReference type="Gene3D" id="2.60.450.10">
    <property type="entry name" value="Lipopolysaccharide (LPS) transport protein A like domain"/>
    <property type="match status" value="1"/>
</dbReference>
<dbReference type="GO" id="GO:0001530">
    <property type="term" value="F:lipopolysaccharide binding"/>
    <property type="evidence" value="ECO:0007669"/>
    <property type="project" value="InterPro"/>
</dbReference>
<dbReference type="EMBL" id="WTVM01000027">
    <property type="protein sequence ID" value="NMG02619.1"/>
    <property type="molecule type" value="Genomic_DNA"/>
</dbReference>
<organism evidence="7 8">
    <name type="scientific">Azoarcus taiwanensis</name>
    <dbReference type="NCBI Taxonomy" id="666964"/>
    <lineage>
        <taxon>Bacteria</taxon>
        <taxon>Pseudomonadati</taxon>
        <taxon>Pseudomonadota</taxon>
        <taxon>Betaproteobacteria</taxon>
        <taxon>Rhodocyclales</taxon>
        <taxon>Zoogloeaceae</taxon>
        <taxon>Azoarcus</taxon>
    </lineage>
</organism>
<dbReference type="InterPro" id="IPR052037">
    <property type="entry name" value="LPS_export_LptA"/>
</dbReference>
<dbReference type="AlphaFoldDB" id="A0A972J7X2"/>
<sequence length="173" mass="19180" precursor="true">MKLNRFHVTCLLCALLAFPVTALAERADRDQPVNIEADRVTVDDRSKTHTFEGNVILTQGSLSIRGERLVVMQGADGFETGIATGGQDGLARFRQRREGLDEYVEGEAVRIEYDTRSEQAKLFERAKVRSGGDEVRGDYIEYDALTEQYAARSQRSAGSDGRVRAVIQPRGGN</sequence>
<proteinExistence type="inferred from homology"/>